<sequence length="110" mass="12613">MLPKNILLSVLLAAVSANALPNPADDVADLESRDDDDLVSRDHHDCGRDAYWRNGNCFCRHSDQQYDSSSRQCHCRGDQYYDNRMNRCTCRGGRRWDSRRNMCRRGSGGD</sequence>
<comment type="caution">
    <text evidence="2">The sequence shown here is derived from an EMBL/GenBank/DDBJ whole genome shotgun (WGS) entry which is preliminary data.</text>
</comment>
<keyword evidence="3" id="KW-1185">Reference proteome</keyword>
<dbReference type="AlphaFoldDB" id="A0A0N8H7V3"/>
<dbReference type="Proteomes" id="UP000050424">
    <property type="component" value="Unassembled WGS sequence"/>
</dbReference>
<feature type="chain" id="PRO_5006026244" evidence="1">
    <location>
        <begin position="18"/>
        <end position="110"/>
    </location>
</feature>
<reference evidence="2 3" key="1">
    <citation type="submission" date="2015-09" db="EMBL/GenBank/DDBJ databases">
        <title>Draft genome of a European isolate of the apple canker pathogen Neonectria ditissima.</title>
        <authorList>
            <person name="Gomez-Cortecero A."/>
            <person name="Harrison R.J."/>
            <person name="Armitage A.D."/>
        </authorList>
    </citation>
    <scope>NUCLEOTIDE SEQUENCE [LARGE SCALE GENOMIC DNA]</scope>
    <source>
        <strain evidence="2 3">R09/05</strain>
    </source>
</reference>
<protein>
    <submittedName>
        <fullName evidence="2">Uncharacterized protein</fullName>
    </submittedName>
</protein>
<evidence type="ECO:0000313" key="2">
    <source>
        <dbReference type="EMBL" id="KPM42812.1"/>
    </source>
</evidence>
<name>A0A0N8H7V3_9HYPO</name>
<proteinExistence type="predicted"/>
<gene>
    <name evidence="2" type="ORF">AK830_g3720</name>
</gene>
<organism evidence="2 3">
    <name type="scientific">Neonectria ditissima</name>
    <dbReference type="NCBI Taxonomy" id="78410"/>
    <lineage>
        <taxon>Eukaryota</taxon>
        <taxon>Fungi</taxon>
        <taxon>Dikarya</taxon>
        <taxon>Ascomycota</taxon>
        <taxon>Pezizomycotina</taxon>
        <taxon>Sordariomycetes</taxon>
        <taxon>Hypocreomycetidae</taxon>
        <taxon>Hypocreales</taxon>
        <taxon>Nectriaceae</taxon>
        <taxon>Neonectria</taxon>
    </lineage>
</organism>
<keyword evidence="1" id="KW-0732">Signal</keyword>
<feature type="signal peptide" evidence="1">
    <location>
        <begin position="1"/>
        <end position="17"/>
    </location>
</feature>
<accession>A0A0N8H7V3</accession>
<evidence type="ECO:0000256" key="1">
    <source>
        <dbReference type="SAM" id="SignalP"/>
    </source>
</evidence>
<evidence type="ECO:0000313" key="3">
    <source>
        <dbReference type="Proteomes" id="UP000050424"/>
    </source>
</evidence>
<dbReference type="EMBL" id="LKCW01000042">
    <property type="protein sequence ID" value="KPM42812.1"/>
    <property type="molecule type" value="Genomic_DNA"/>
</dbReference>